<organism evidence="2">
    <name type="scientific">Guillardia theta (strain CCMP2712)</name>
    <name type="common">Cryptophyte</name>
    <dbReference type="NCBI Taxonomy" id="905079"/>
    <lineage>
        <taxon>Eukaryota</taxon>
        <taxon>Cryptophyceae</taxon>
        <taxon>Pyrenomonadales</taxon>
        <taxon>Geminigeraceae</taxon>
        <taxon>Guillardia</taxon>
    </lineage>
</organism>
<evidence type="ECO:0000256" key="1">
    <source>
        <dbReference type="SAM" id="Coils"/>
    </source>
</evidence>
<reference evidence="3" key="3">
    <citation type="submission" date="2016-03" db="UniProtKB">
        <authorList>
            <consortium name="EnsemblProtists"/>
        </authorList>
    </citation>
    <scope>IDENTIFICATION</scope>
</reference>
<sequence>MAEAELLAKLEGTRRRRRRREEKELGGYEDEIEWNLVEEDIIRSDMLEEPPTITRGKVVGQMLERHKLKLALKMLKEQKLEEENRELKQKLNDALMSNANIMKELLQARESRDYMLKEWKTREEIMKTEISRLNDNLRKPRSKESASQASFSEIHYVLTKDKETQYEVDAKREMHDVCRPNGQRANPELMTTPQQHRDLTLKEISVVESCTQTEVDVRERDVKTSEPCCDVLKENKRNQELSVSTVKGHGLSRDSRKAQHNVVISKSTSWGKQTHPDSHKVDHVTAPMAETLPAAEDHVLQEKRAFQNREHHQEYGGEGLSVEKMRKLINFLMFQSRWESQVTSALRHQCGNEAVFGLLARACFGTWKLQARVNGMVLTMMRQRESLLRVYDDDHESEK</sequence>
<evidence type="ECO:0000313" key="2">
    <source>
        <dbReference type="EMBL" id="EKX49740.1"/>
    </source>
</evidence>
<evidence type="ECO:0000313" key="4">
    <source>
        <dbReference type="Proteomes" id="UP000011087"/>
    </source>
</evidence>
<dbReference type="PaxDb" id="55529-EKX49740"/>
<dbReference type="EMBL" id="JH992981">
    <property type="protein sequence ID" value="EKX49740.1"/>
    <property type="molecule type" value="Genomic_DNA"/>
</dbReference>
<accession>L1JNH3</accession>
<evidence type="ECO:0000313" key="3">
    <source>
        <dbReference type="EnsemblProtists" id="EKX49740"/>
    </source>
</evidence>
<dbReference type="HOGENOM" id="CLU_691597_0_0_1"/>
<dbReference type="GeneID" id="17306369"/>
<reference evidence="4" key="2">
    <citation type="submission" date="2012-11" db="EMBL/GenBank/DDBJ databases">
        <authorList>
            <person name="Kuo A."/>
            <person name="Curtis B.A."/>
            <person name="Tanifuji G."/>
            <person name="Burki F."/>
            <person name="Gruber A."/>
            <person name="Irimia M."/>
            <person name="Maruyama S."/>
            <person name="Arias M.C."/>
            <person name="Ball S.G."/>
            <person name="Gile G.H."/>
            <person name="Hirakawa Y."/>
            <person name="Hopkins J.F."/>
            <person name="Rensing S.A."/>
            <person name="Schmutz J."/>
            <person name="Symeonidi A."/>
            <person name="Elias M."/>
            <person name="Eveleigh R.J."/>
            <person name="Herman E.K."/>
            <person name="Klute M.J."/>
            <person name="Nakayama T."/>
            <person name="Obornik M."/>
            <person name="Reyes-Prieto A."/>
            <person name="Armbrust E.V."/>
            <person name="Aves S.J."/>
            <person name="Beiko R.G."/>
            <person name="Coutinho P."/>
            <person name="Dacks J.B."/>
            <person name="Durnford D.G."/>
            <person name="Fast N.M."/>
            <person name="Green B.R."/>
            <person name="Grisdale C."/>
            <person name="Hempe F."/>
            <person name="Henrissat B."/>
            <person name="Hoppner M.P."/>
            <person name="Ishida K.-I."/>
            <person name="Kim E."/>
            <person name="Koreny L."/>
            <person name="Kroth P.G."/>
            <person name="Liu Y."/>
            <person name="Malik S.-B."/>
            <person name="Maier U.G."/>
            <person name="McRose D."/>
            <person name="Mock T."/>
            <person name="Neilson J.A."/>
            <person name="Onodera N.T."/>
            <person name="Poole A.M."/>
            <person name="Pritham E.J."/>
            <person name="Richards T.A."/>
            <person name="Rocap G."/>
            <person name="Roy S.W."/>
            <person name="Sarai C."/>
            <person name="Schaack S."/>
            <person name="Shirato S."/>
            <person name="Slamovits C.H."/>
            <person name="Spencer D.F."/>
            <person name="Suzuki S."/>
            <person name="Worden A.Z."/>
            <person name="Zauner S."/>
            <person name="Barry K."/>
            <person name="Bell C."/>
            <person name="Bharti A.K."/>
            <person name="Crow J.A."/>
            <person name="Grimwood J."/>
            <person name="Kramer R."/>
            <person name="Lindquist E."/>
            <person name="Lucas S."/>
            <person name="Salamov A."/>
            <person name="McFadden G.I."/>
            <person name="Lane C.E."/>
            <person name="Keeling P.J."/>
            <person name="Gray M.W."/>
            <person name="Grigoriev I.V."/>
            <person name="Archibald J.M."/>
        </authorList>
    </citation>
    <scope>NUCLEOTIDE SEQUENCE</scope>
    <source>
        <strain evidence="4">CCMP2712</strain>
    </source>
</reference>
<dbReference type="AlphaFoldDB" id="L1JNH3"/>
<feature type="coiled-coil region" evidence="1">
    <location>
        <begin position="63"/>
        <end position="136"/>
    </location>
</feature>
<dbReference type="RefSeq" id="XP_005836720.1">
    <property type="nucleotide sequence ID" value="XM_005836663.1"/>
</dbReference>
<protein>
    <submittedName>
        <fullName evidence="2 3">Uncharacterized protein</fullName>
    </submittedName>
</protein>
<gene>
    <name evidence="2" type="ORF">GUITHDRAFT_104706</name>
</gene>
<reference evidence="2 4" key="1">
    <citation type="journal article" date="2012" name="Nature">
        <title>Algal genomes reveal evolutionary mosaicism and the fate of nucleomorphs.</title>
        <authorList>
            <consortium name="DOE Joint Genome Institute"/>
            <person name="Curtis B.A."/>
            <person name="Tanifuji G."/>
            <person name="Burki F."/>
            <person name="Gruber A."/>
            <person name="Irimia M."/>
            <person name="Maruyama S."/>
            <person name="Arias M.C."/>
            <person name="Ball S.G."/>
            <person name="Gile G.H."/>
            <person name="Hirakawa Y."/>
            <person name="Hopkins J.F."/>
            <person name="Kuo A."/>
            <person name="Rensing S.A."/>
            <person name="Schmutz J."/>
            <person name="Symeonidi A."/>
            <person name="Elias M."/>
            <person name="Eveleigh R.J."/>
            <person name="Herman E.K."/>
            <person name="Klute M.J."/>
            <person name="Nakayama T."/>
            <person name="Obornik M."/>
            <person name="Reyes-Prieto A."/>
            <person name="Armbrust E.V."/>
            <person name="Aves S.J."/>
            <person name="Beiko R.G."/>
            <person name="Coutinho P."/>
            <person name="Dacks J.B."/>
            <person name="Durnford D.G."/>
            <person name="Fast N.M."/>
            <person name="Green B.R."/>
            <person name="Grisdale C.J."/>
            <person name="Hempel F."/>
            <person name="Henrissat B."/>
            <person name="Hoppner M.P."/>
            <person name="Ishida K."/>
            <person name="Kim E."/>
            <person name="Koreny L."/>
            <person name="Kroth P.G."/>
            <person name="Liu Y."/>
            <person name="Malik S.B."/>
            <person name="Maier U.G."/>
            <person name="McRose D."/>
            <person name="Mock T."/>
            <person name="Neilson J.A."/>
            <person name="Onodera N.T."/>
            <person name="Poole A.M."/>
            <person name="Pritham E.J."/>
            <person name="Richards T.A."/>
            <person name="Rocap G."/>
            <person name="Roy S.W."/>
            <person name="Sarai C."/>
            <person name="Schaack S."/>
            <person name="Shirato S."/>
            <person name="Slamovits C.H."/>
            <person name="Spencer D.F."/>
            <person name="Suzuki S."/>
            <person name="Worden A.Z."/>
            <person name="Zauner S."/>
            <person name="Barry K."/>
            <person name="Bell C."/>
            <person name="Bharti A.K."/>
            <person name="Crow J.A."/>
            <person name="Grimwood J."/>
            <person name="Kramer R."/>
            <person name="Lindquist E."/>
            <person name="Lucas S."/>
            <person name="Salamov A."/>
            <person name="McFadden G.I."/>
            <person name="Lane C.E."/>
            <person name="Keeling P.J."/>
            <person name="Gray M.W."/>
            <person name="Grigoriev I.V."/>
            <person name="Archibald J.M."/>
        </authorList>
    </citation>
    <scope>NUCLEOTIDE SEQUENCE</scope>
    <source>
        <strain evidence="2 4">CCMP2712</strain>
    </source>
</reference>
<name>L1JNH3_GUITC</name>
<dbReference type="KEGG" id="gtt:GUITHDRAFT_104706"/>
<proteinExistence type="predicted"/>
<keyword evidence="4" id="KW-1185">Reference proteome</keyword>
<dbReference type="Proteomes" id="UP000011087">
    <property type="component" value="Unassembled WGS sequence"/>
</dbReference>
<keyword evidence="1" id="KW-0175">Coiled coil</keyword>
<dbReference type="EnsemblProtists" id="EKX49740">
    <property type="protein sequence ID" value="EKX49740"/>
    <property type="gene ID" value="GUITHDRAFT_104706"/>
</dbReference>